<evidence type="ECO:0000256" key="2">
    <source>
        <dbReference type="ARBA" id="ARBA00023002"/>
    </source>
</evidence>
<dbReference type="InterPro" id="IPR043144">
    <property type="entry name" value="Mal/L-sulf/L-lact_DH-like_ah"/>
</dbReference>
<dbReference type="PANTHER" id="PTHR11091:SF0">
    <property type="entry name" value="MALATE DEHYDROGENASE"/>
    <property type="match status" value="1"/>
</dbReference>
<dbReference type="InterPro" id="IPR003767">
    <property type="entry name" value="Malate/L-lactate_DH-like"/>
</dbReference>
<accession>A0A9X9WQX9</accession>
<keyword evidence="2" id="KW-0560">Oxidoreductase</keyword>
<proteinExistence type="inferred from homology"/>
<dbReference type="AlphaFoldDB" id="A0A9X9WQX9"/>
<organism evidence="3 4">
    <name type="scientific">Neoroseomonas soli</name>
    <dbReference type="NCBI Taxonomy" id="1081025"/>
    <lineage>
        <taxon>Bacteria</taxon>
        <taxon>Pseudomonadati</taxon>
        <taxon>Pseudomonadota</taxon>
        <taxon>Alphaproteobacteria</taxon>
        <taxon>Acetobacterales</taxon>
        <taxon>Acetobacteraceae</taxon>
        <taxon>Neoroseomonas</taxon>
    </lineage>
</organism>
<dbReference type="RefSeq" id="WP_211859855.1">
    <property type="nucleotide sequence ID" value="NZ_JAAEDM010000001.1"/>
</dbReference>
<dbReference type="Gene3D" id="3.30.1370.60">
    <property type="entry name" value="Hypothetical oxidoreductase yiak, domain 2"/>
    <property type="match status" value="1"/>
</dbReference>
<reference evidence="3" key="2">
    <citation type="journal article" date="2021" name="Syst. Appl. Microbiol.">
        <title>Roseomonas hellenica sp. nov., isolated from roots of wild-growing Alkanna tinctoria.</title>
        <authorList>
            <person name="Rat A."/>
            <person name="Naranjo H.D."/>
            <person name="Lebbe L."/>
            <person name="Cnockaert M."/>
            <person name="Krigas N."/>
            <person name="Grigoriadou K."/>
            <person name="Maloupa E."/>
            <person name="Willems A."/>
        </authorList>
    </citation>
    <scope>NUCLEOTIDE SEQUENCE</scope>
    <source>
        <strain evidence="3">LMG 31231</strain>
    </source>
</reference>
<dbReference type="InterPro" id="IPR043143">
    <property type="entry name" value="Mal/L-sulf/L-lact_DH-like_NADP"/>
</dbReference>
<keyword evidence="4" id="KW-1185">Reference proteome</keyword>
<gene>
    <name evidence="3" type="ORF">GXW76_00085</name>
</gene>
<dbReference type="Pfam" id="PF02615">
    <property type="entry name" value="Ldh_2"/>
    <property type="match status" value="1"/>
</dbReference>
<sequence length="367" mass="39100">MNVPHERVRAQIEAILHAWGMEPDLVQTTVEAMAETDLMGVDSHGISMLMTYEKRVQEGKLKLNARPRIEKQNACTALIDAGAGLGHPVSAFAMNLAVDKAKEAGVGVVGVRNSHHFGAAGVYARIAAKRGAIGMVTSATRGVAMVPTRGAMPVLGTNPIAFAAPAKRNEPFVLDMATTTTAAGKVKVYDLNEKQMPAGWVLDGKGQPVTDPRRGFQIVFDEPEGGLSPLGGSPEMASHKGYGLAMMVHILGGTLVGSSFSPIRNRTQKPEDPDDIGHFFMAIDPNAFRSPGEFENDLDDVIDVLHATPAADPARPMLVAGEPEEAERRRRLKDGIPIPASLDHLIRGICERSGAAYLLAPREAGAP</sequence>
<dbReference type="SUPFAM" id="SSF89733">
    <property type="entry name" value="L-sulfolactate dehydrogenase-like"/>
    <property type="match status" value="1"/>
</dbReference>
<evidence type="ECO:0000313" key="4">
    <source>
        <dbReference type="Proteomes" id="UP001138751"/>
    </source>
</evidence>
<reference evidence="3" key="1">
    <citation type="submission" date="2020-01" db="EMBL/GenBank/DDBJ databases">
        <authorList>
            <person name="Rat A."/>
        </authorList>
    </citation>
    <scope>NUCLEOTIDE SEQUENCE</scope>
    <source>
        <strain evidence="3">LMG 31231</strain>
    </source>
</reference>
<comment type="similarity">
    <text evidence="1">Belongs to the LDH2/MDH2 oxidoreductase family.</text>
</comment>
<dbReference type="EMBL" id="JAAEDM010000001">
    <property type="protein sequence ID" value="MBR0669558.1"/>
    <property type="molecule type" value="Genomic_DNA"/>
</dbReference>
<protein>
    <submittedName>
        <fullName evidence="3">Ldh family oxidoreductase</fullName>
    </submittedName>
</protein>
<dbReference type="GO" id="GO:0016491">
    <property type="term" value="F:oxidoreductase activity"/>
    <property type="evidence" value="ECO:0007669"/>
    <property type="project" value="UniProtKB-KW"/>
</dbReference>
<dbReference type="InterPro" id="IPR036111">
    <property type="entry name" value="Mal/L-sulfo/L-lacto_DH-like_sf"/>
</dbReference>
<dbReference type="PANTHER" id="PTHR11091">
    <property type="entry name" value="OXIDOREDUCTASE-RELATED"/>
    <property type="match status" value="1"/>
</dbReference>
<dbReference type="Proteomes" id="UP001138751">
    <property type="component" value="Unassembled WGS sequence"/>
</dbReference>
<evidence type="ECO:0000313" key="3">
    <source>
        <dbReference type="EMBL" id="MBR0669558.1"/>
    </source>
</evidence>
<evidence type="ECO:0000256" key="1">
    <source>
        <dbReference type="ARBA" id="ARBA00006056"/>
    </source>
</evidence>
<comment type="caution">
    <text evidence="3">The sequence shown here is derived from an EMBL/GenBank/DDBJ whole genome shotgun (WGS) entry which is preliminary data.</text>
</comment>
<dbReference type="Gene3D" id="1.10.1530.10">
    <property type="match status" value="1"/>
</dbReference>
<name>A0A9X9WQX9_9PROT</name>